<feature type="compositionally biased region" description="Polar residues" evidence="1">
    <location>
        <begin position="35"/>
        <end position="47"/>
    </location>
</feature>
<dbReference type="EMBL" id="HBUE01259064">
    <property type="protein sequence ID" value="CAG6558103.1"/>
    <property type="molecule type" value="Transcribed_RNA"/>
</dbReference>
<dbReference type="EMBL" id="HBUE01154006">
    <property type="protein sequence ID" value="CAG6506776.1"/>
    <property type="molecule type" value="Transcribed_RNA"/>
</dbReference>
<dbReference type="EMBL" id="HBUE01259061">
    <property type="protein sequence ID" value="CAG6558098.1"/>
    <property type="molecule type" value="Transcribed_RNA"/>
</dbReference>
<dbReference type="EMBL" id="HBUE01154014">
    <property type="protein sequence ID" value="CAG6506787.1"/>
    <property type="molecule type" value="Transcribed_RNA"/>
</dbReference>
<feature type="compositionally biased region" description="Polar residues" evidence="1">
    <location>
        <begin position="120"/>
        <end position="129"/>
    </location>
</feature>
<dbReference type="EMBL" id="HBUE01259068">
    <property type="protein sequence ID" value="CAG6558109.1"/>
    <property type="molecule type" value="Transcribed_RNA"/>
</dbReference>
<dbReference type="AlphaFoldDB" id="A0A8D8DBZ7"/>
<dbReference type="EMBL" id="HBUE01259062">
    <property type="protein sequence ID" value="CAG6558100.1"/>
    <property type="molecule type" value="Transcribed_RNA"/>
</dbReference>
<dbReference type="EMBL" id="HBUE01259067">
    <property type="protein sequence ID" value="CAG6558107.1"/>
    <property type="molecule type" value="Transcribed_RNA"/>
</dbReference>
<evidence type="ECO:0000313" key="2">
    <source>
        <dbReference type="EMBL" id="CAG6506781.1"/>
    </source>
</evidence>
<reference evidence="2" key="1">
    <citation type="submission" date="2021-05" db="EMBL/GenBank/DDBJ databases">
        <authorList>
            <person name="Alioto T."/>
            <person name="Alioto T."/>
            <person name="Gomez Garrido J."/>
        </authorList>
    </citation>
    <scope>NUCLEOTIDE SEQUENCE</scope>
</reference>
<dbReference type="EMBL" id="HBUE01259070">
    <property type="protein sequence ID" value="CAG6558111.1"/>
    <property type="molecule type" value="Transcribed_RNA"/>
</dbReference>
<feature type="region of interest" description="Disordered" evidence="1">
    <location>
        <begin position="102"/>
        <end position="158"/>
    </location>
</feature>
<dbReference type="EMBL" id="HBUE01154012">
    <property type="protein sequence ID" value="CAG6506785.1"/>
    <property type="molecule type" value="Transcribed_RNA"/>
</dbReference>
<organism evidence="2">
    <name type="scientific">Culex pipiens</name>
    <name type="common">House mosquito</name>
    <dbReference type="NCBI Taxonomy" id="7175"/>
    <lineage>
        <taxon>Eukaryota</taxon>
        <taxon>Metazoa</taxon>
        <taxon>Ecdysozoa</taxon>
        <taxon>Arthropoda</taxon>
        <taxon>Hexapoda</taxon>
        <taxon>Insecta</taxon>
        <taxon>Pterygota</taxon>
        <taxon>Neoptera</taxon>
        <taxon>Endopterygota</taxon>
        <taxon>Diptera</taxon>
        <taxon>Nematocera</taxon>
        <taxon>Culicoidea</taxon>
        <taxon>Culicidae</taxon>
        <taxon>Culicinae</taxon>
        <taxon>Culicini</taxon>
        <taxon>Culex</taxon>
        <taxon>Culex</taxon>
    </lineage>
</organism>
<name>A0A8D8DBZ7_CULPI</name>
<accession>A0A8D8DBZ7</accession>
<feature type="region of interest" description="Disordered" evidence="1">
    <location>
        <begin position="27"/>
        <end position="90"/>
    </location>
</feature>
<dbReference type="EMBL" id="HBUE01154005">
    <property type="protein sequence ID" value="CAG6506774.1"/>
    <property type="molecule type" value="Transcribed_RNA"/>
</dbReference>
<protein>
    <submittedName>
        <fullName evidence="2">(northern house mosquito) hypothetical protein</fullName>
    </submittedName>
</protein>
<dbReference type="EMBL" id="HBUE01154010">
    <property type="protein sequence ID" value="CAG6506781.1"/>
    <property type="molecule type" value="Transcribed_RNA"/>
</dbReference>
<feature type="compositionally biased region" description="Low complexity" evidence="1">
    <location>
        <begin position="49"/>
        <end position="58"/>
    </location>
</feature>
<sequence>MQPDDLSLPRADSKIKEKLNLHVKKRLLQDPGKCTPSSSKIPPQSITCPVVVSPSASVAPPPPTPKTKKQKTKHSPAAAATNTSAASGQSVQLTIGTLGSLSSRPAEGLLLSPGAGATGGNSNDSSFNSVEADPDASNDGQAGTSGGDKAAGSKASSSKPDIFTLILNEKKASLMRDPEHLCFFEHRAAVTRKTSNPCSKISTRALFTFSIEEK</sequence>
<evidence type="ECO:0000256" key="1">
    <source>
        <dbReference type="SAM" id="MobiDB-lite"/>
    </source>
</evidence>
<dbReference type="EMBL" id="HBUE01154008">
    <property type="protein sequence ID" value="CAG6506779.1"/>
    <property type="molecule type" value="Transcribed_RNA"/>
</dbReference>
<dbReference type="EMBL" id="HBUE01259066">
    <property type="protein sequence ID" value="CAG6558105.1"/>
    <property type="molecule type" value="Transcribed_RNA"/>
</dbReference>
<feature type="compositionally biased region" description="Low complexity" evidence="1">
    <location>
        <begin position="147"/>
        <end position="158"/>
    </location>
</feature>
<dbReference type="EMBL" id="HBUE01154011">
    <property type="protein sequence ID" value="CAG6506783.1"/>
    <property type="molecule type" value="Transcribed_RNA"/>
</dbReference>
<feature type="compositionally biased region" description="Low complexity" evidence="1">
    <location>
        <begin position="75"/>
        <end position="87"/>
    </location>
</feature>
<proteinExistence type="predicted"/>